<evidence type="ECO:0000256" key="1">
    <source>
        <dbReference type="SAM" id="MobiDB-lite"/>
    </source>
</evidence>
<proteinExistence type="predicted"/>
<keyword evidence="3" id="KW-1185">Reference proteome</keyword>
<feature type="region of interest" description="Disordered" evidence="1">
    <location>
        <begin position="1"/>
        <end position="62"/>
    </location>
</feature>
<name>A0A284S8R9_ARMOS</name>
<feature type="compositionally biased region" description="Polar residues" evidence="1">
    <location>
        <begin position="1"/>
        <end position="18"/>
    </location>
</feature>
<accession>A0A284S8R9</accession>
<evidence type="ECO:0000313" key="3">
    <source>
        <dbReference type="Proteomes" id="UP000219338"/>
    </source>
</evidence>
<protein>
    <submittedName>
        <fullName evidence="2">Uncharacterized protein</fullName>
    </submittedName>
</protein>
<organism evidence="2 3">
    <name type="scientific">Armillaria ostoyae</name>
    <name type="common">Armillaria root rot fungus</name>
    <dbReference type="NCBI Taxonomy" id="47428"/>
    <lineage>
        <taxon>Eukaryota</taxon>
        <taxon>Fungi</taxon>
        <taxon>Dikarya</taxon>
        <taxon>Basidiomycota</taxon>
        <taxon>Agaricomycotina</taxon>
        <taxon>Agaricomycetes</taxon>
        <taxon>Agaricomycetidae</taxon>
        <taxon>Agaricales</taxon>
        <taxon>Marasmiineae</taxon>
        <taxon>Physalacriaceae</taxon>
        <taxon>Armillaria</taxon>
    </lineage>
</organism>
<gene>
    <name evidence="2" type="ORF">ARMOST_20928</name>
</gene>
<dbReference type="AlphaFoldDB" id="A0A284S8R9"/>
<feature type="region of interest" description="Disordered" evidence="1">
    <location>
        <begin position="175"/>
        <end position="235"/>
    </location>
</feature>
<feature type="compositionally biased region" description="Polar residues" evidence="1">
    <location>
        <begin position="45"/>
        <end position="54"/>
    </location>
</feature>
<dbReference type="Proteomes" id="UP000219338">
    <property type="component" value="Unassembled WGS sequence"/>
</dbReference>
<sequence>MAPTTSGLASTPLTTPISAPTAPMPGRYDGSTSRIEVNSRDPKTESQWPTTSPSLEDPRYQYTGEMRPSRPIYSPIEIESNGPPQQEIAYETYDLEPRPSSRHWSTPFSPLPWQRQTILTWTAPHSERFNTFHYNYETFGGLDEVTPWTQRVDRNVPYFSQSQYAPTYDLPRYLLPLPDSPNQSHHASAPHPRRIQKYRLPQYGVYPMGGQEPPDTPVPENPDQGGSDQPPGPTREERLVAAKLCSIEKQQRAEDLRRQYEVALEESKGHDMIWNFNQIPDGDKGKAPNRGRPPIPEWTKPLHARHNRYSVPQPPEKWVALSPPPHPMGSFADDNLHLGVKPALLAPPKAFRGEHDDISCFLRDCQIYFKVFVTYFQLASQMIPFAASHLDGPAKKWDPAIEDVHEKYMFELQMGKNPATHYFQELETEADLTN</sequence>
<dbReference type="EMBL" id="FUEG01000043">
    <property type="protein sequence ID" value="SJL17378.1"/>
    <property type="molecule type" value="Genomic_DNA"/>
</dbReference>
<evidence type="ECO:0000313" key="2">
    <source>
        <dbReference type="EMBL" id="SJL17378.1"/>
    </source>
</evidence>
<reference evidence="3" key="1">
    <citation type="journal article" date="2017" name="Nat. Ecol. Evol.">
        <title>Genome expansion and lineage-specific genetic innovations in the forest pathogenic fungi Armillaria.</title>
        <authorList>
            <person name="Sipos G."/>
            <person name="Prasanna A.N."/>
            <person name="Walter M.C."/>
            <person name="O'Connor E."/>
            <person name="Balint B."/>
            <person name="Krizsan K."/>
            <person name="Kiss B."/>
            <person name="Hess J."/>
            <person name="Varga T."/>
            <person name="Slot J."/>
            <person name="Riley R."/>
            <person name="Boka B."/>
            <person name="Rigling D."/>
            <person name="Barry K."/>
            <person name="Lee J."/>
            <person name="Mihaltcheva S."/>
            <person name="LaButti K."/>
            <person name="Lipzen A."/>
            <person name="Waldron R."/>
            <person name="Moloney N.M."/>
            <person name="Sperisen C."/>
            <person name="Kredics L."/>
            <person name="Vagvoelgyi C."/>
            <person name="Patrignani A."/>
            <person name="Fitzpatrick D."/>
            <person name="Nagy I."/>
            <person name="Doyle S."/>
            <person name="Anderson J.B."/>
            <person name="Grigoriev I.V."/>
            <person name="Gueldener U."/>
            <person name="Muensterkoetter M."/>
            <person name="Nagy L.G."/>
        </authorList>
    </citation>
    <scope>NUCLEOTIDE SEQUENCE [LARGE SCALE GENOMIC DNA]</scope>
    <source>
        <strain evidence="3">C18/9</strain>
    </source>
</reference>